<dbReference type="Pfam" id="PF20150">
    <property type="entry name" value="2EXR"/>
    <property type="match status" value="1"/>
</dbReference>
<dbReference type="OrthoDB" id="3469466at2759"/>
<dbReference type="InterPro" id="IPR045518">
    <property type="entry name" value="2EXR"/>
</dbReference>
<evidence type="ECO:0000313" key="3">
    <source>
        <dbReference type="Proteomes" id="UP000635477"/>
    </source>
</evidence>
<reference evidence="2" key="2">
    <citation type="submission" date="2020-05" db="EMBL/GenBank/DDBJ databases">
        <authorList>
            <person name="Kim H.-S."/>
            <person name="Proctor R.H."/>
            <person name="Brown D.W."/>
        </authorList>
    </citation>
    <scope>NUCLEOTIDE SEQUENCE</scope>
    <source>
        <strain evidence="2">NRRL 22465</strain>
    </source>
</reference>
<accession>A0A8H4UG30</accession>
<dbReference type="AlphaFoldDB" id="A0A8H4UG30"/>
<name>A0A8H4UG30_9HYPO</name>
<feature type="domain" description="2EXR" evidence="1">
    <location>
        <begin position="5"/>
        <end position="115"/>
    </location>
</feature>
<gene>
    <name evidence="2" type="ORF">FZEAL_7761</name>
</gene>
<dbReference type="Proteomes" id="UP000635477">
    <property type="component" value="Unassembled WGS sequence"/>
</dbReference>
<reference evidence="2" key="1">
    <citation type="journal article" date="2020" name="BMC Genomics">
        <title>Correction to: Identification and distribution of gene clusters required for synthesis of sphingolipid metabolism inhibitors in diverse species of the filamentous fungus Fusarium.</title>
        <authorList>
            <person name="Kim H.S."/>
            <person name="Lohmar J.M."/>
            <person name="Busman M."/>
            <person name="Brown D.W."/>
            <person name="Naumann T.A."/>
            <person name="Divon H.H."/>
            <person name="Lysoe E."/>
            <person name="Uhlig S."/>
            <person name="Proctor R.H."/>
        </authorList>
    </citation>
    <scope>NUCLEOTIDE SEQUENCE</scope>
    <source>
        <strain evidence="2">NRRL 22465</strain>
    </source>
</reference>
<comment type="caution">
    <text evidence="2">The sequence shown here is derived from an EMBL/GenBank/DDBJ whole genome shotgun (WGS) entry which is preliminary data.</text>
</comment>
<dbReference type="PANTHER" id="PTHR35910:SF6">
    <property type="entry name" value="2EXR DOMAIN-CONTAINING PROTEIN"/>
    <property type="match status" value="1"/>
</dbReference>
<evidence type="ECO:0000313" key="2">
    <source>
        <dbReference type="EMBL" id="KAF4975464.1"/>
    </source>
</evidence>
<organism evidence="2 3">
    <name type="scientific">Fusarium zealandicum</name>
    <dbReference type="NCBI Taxonomy" id="1053134"/>
    <lineage>
        <taxon>Eukaryota</taxon>
        <taxon>Fungi</taxon>
        <taxon>Dikarya</taxon>
        <taxon>Ascomycota</taxon>
        <taxon>Pezizomycotina</taxon>
        <taxon>Sordariomycetes</taxon>
        <taxon>Hypocreomycetidae</taxon>
        <taxon>Hypocreales</taxon>
        <taxon>Nectriaceae</taxon>
        <taxon>Fusarium</taxon>
        <taxon>Fusarium staphyleae species complex</taxon>
    </lineage>
</organism>
<proteinExistence type="predicted"/>
<sequence>MSQTFHQFRRLPVEVRNMIWEHTVIEDKGALYPFNFDWCLHFDWNSSRSIKDVTSETQSRPCPPLIQIPIPQAMIICHEAREAAKTWLKKHGIHFVQCPQGHALVRRFDPRRDILYVPCDRWDAFLNLIEVNNNEHPFWGGIRQG</sequence>
<keyword evidence="3" id="KW-1185">Reference proteome</keyword>
<dbReference type="EMBL" id="JABEYC010000639">
    <property type="protein sequence ID" value="KAF4975464.1"/>
    <property type="molecule type" value="Genomic_DNA"/>
</dbReference>
<dbReference type="PANTHER" id="PTHR35910">
    <property type="entry name" value="2EXR DOMAIN-CONTAINING PROTEIN"/>
    <property type="match status" value="1"/>
</dbReference>
<evidence type="ECO:0000259" key="1">
    <source>
        <dbReference type="Pfam" id="PF20150"/>
    </source>
</evidence>
<protein>
    <recommendedName>
        <fullName evidence="1">2EXR domain-containing protein</fullName>
    </recommendedName>
</protein>